<dbReference type="AlphaFoldDB" id="A0A2N4TKP7"/>
<dbReference type="CDD" id="cd07043">
    <property type="entry name" value="STAS_anti-anti-sigma_factors"/>
    <property type="match status" value="1"/>
</dbReference>
<dbReference type="Pfam" id="PF13466">
    <property type="entry name" value="STAS_2"/>
    <property type="match status" value="1"/>
</dbReference>
<name>A0A2N4TKP7_RALPI</name>
<dbReference type="RefSeq" id="WP_027680235.1">
    <property type="nucleotide sequence ID" value="NZ_PKQE01000007.1"/>
</dbReference>
<evidence type="ECO:0000313" key="2">
    <source>
        <dbReference type="EMBL" id="PLC40272.1"/>
    </source>
</evidence>
<dbReference type="Gene3D" id="3.30.750.24">
    <property type="entry name" value="STAS domain"/>
    <property type="match status" value="1"/>
</dbReference>
<protein>
    <submittedName>
        <fullName evidence="2">STAS domain-containing protein</fullName>
    </submittedName>
</protein>
<evidence type="ECO:0000313" key="3">
    <source>
        <dbReference type="Proteomes" id="UP000234456"/>
    </source>
</evidence>
<gene>
    <name evidence="2" type="ORF">C0Q88_23205</name>
</gene>
<reference evidence="2 3" key="1">
    <citation type="submission" date="2017-12" db="EMBL/GenBank/DDBJ databases">
        <title>Draft genome sequence of Ralstonia pickettii 52.</title>
        <authorList>
            <person name="Zheng B."/>
        </authorList>
    </citation>
    <scope>NUCLEOTIDE SEQUENCE [LARGE SCALE GENOMIC DNA]</scope>
    <source>
        <strain evidence="2 3">52</strain>
    </source>
</reference>
<proteinExistence type="predicted"/>
<dbReference type="OrthoDB" id="9156744at2"/>
<comment type="caution">
    <text evidence="2">The sequence shown here is derived from an EMBL/GenBank/DDBJ whole genome shotgun (WGS) entry which is preliminary data.</text>
</comment>
<accession>A0A2N4TKP7</accession>
<dbReference type="InterPro" id="IPR002645">
    <property type="entry name" value="STAS_dom"/>
</dbReference>
<evidence type="ECO:0000259" key="1">
    <source>
        <dbReference type="PROSITE" id="PS50801"/>
    </source>
</evidence>
<organism evidence="2 3">
    <name type="scientific">Ralstonia pickettii</name>
    <name type="common">Burkholderia pickettii</name>
    <dbReference type="NCBI Taxonomy" id="329"/>
    <lineage>
        <taxon>Bacteria</taxon>
        <taxon>Pseudomonadati</taxon>
        <taxon>Pseudomonadota</taxon>
        <taxon>Betaproteobacteria</taxon>
        <taxon>Burkholderiales</taxon>
        <taxon>Burkholderiaceae</taxon>
        <taxon>Ralstonia</taxon>
    </lineage>
</organism>
<dbReference type="PROSITE" id="PS50801">
    <property type="entry name" value="STAS"/>
    <property type="match status" value="1"/>
</dbReference>
<dbReference type="InterPro" id="IPR036513">
    <property type="entry name" value="STAS_dom_sf"/>
</dbReference>
<dbReference type="Proteomes" id="UP000234456">
    <property type="component" value="Unassembled WGS sequence"/>
</dbReference>
<dbReference type="InterPro" id="IPR058548">
    <property type="entry name" value="MlaB-like_STAS"/>
</dbReference>
<sequence length="103" mass="10675">MLTLSGPLTHREAPRVLREGEAQLGQAREAGIAALHVDCAGLSQVDSSALAVLLSWQRTAQDAGIALDIAGAPRALSNLAALYGVESLLALAPATADHHHARH</sequence>
<dbReference type="SUPFAM" id="SSF52091">
    <property type="entry name" value="SpoIIaa-like"/>
    <property type="match status" value="1"/>
</dbReference>
<feature type="domain" description="STAS" evidence="1">
    <location>
        <begin position="1"/>
        <end position="103"/>
    </location>
</feature>
<dbReference type="EMBL" id="PKQE01000007">
    <property type="protein sequence ID" value="PLC40272.1"/>
    <property type="molecule type" value="Genomic_DNA"/>
</dbReference>